<dbReference type="AlphaFoldDB" id="A0A0F9S850"/>
<dbReference type="EMBL" id="LAZR01000534">
    <property type="protein sequence ID" value="KKN65085.1"/>
    <property type="molecule type" value="Genomic_DNA"/>
</dbReference>
<sequence length="89" mass="10084">MGGVGSGVRKVGGVVSVEELIRGFGRPLTTYEIMLCLEGVVLKDRIYREIRGKIKCGVFRDFILDFRPFYPRQVRLVGLNVAGFKMKFK</sequence>
<accession>A0A0F9S850</accession>
<name>A0A0F9S850_9ZZZZ</name>
<organism evidence="1">
    <name type="scientific">marine sediment metagenome</name>
    <dbReference type="NCBI Taxonomy" id="412755"/>
    <lineage>
        <taxon>unclassified sequences</taxon>
        <taxon>metagenomes</taxon>
        <taxon>ecological metagenomes</taxon>
    </lineage>
</organism>
<proteinExistence type="predicted"/>
<protein>
    <submittedName>
        <fullName evidence="1">Uncharacterized protein</fullName>
    </submittedName>
</protein>
<evidence type="ECO:0000313" key="1">
    <source>
        <dbReference type="EMBL" id="KKN65085.1"/>
    </source>
</evidence>
<reference evidence="1" key="1">
    <citation type="journal article" date="2015" name="Nature">
        <title>Complex archaea that bridge the gap between prokaryotes and eukaryotes.</title>
        <authorList>
            <person name="Spang A."/>
            <person name="Saw J.H."/>
            <person name="Jorgensen S.L."/>
            <person name="Zaremba-Niedzwiedzka K."/>
            <person name="Martijn J."/>
            <person name="Lind A.E."/>
            <person name="van Eijk R."/>
            <person name="Schleper C."/>
            <person name="Guy L."/>
            <person name="Ettema T.J."/>
        </authorList>
    </citation>
    <scope>NUCLEOTIDE SEQUENCE</scope>
</reference>
<comment type="caution">
    <text evidence="1">The sequence shown here is derived from an EMBL/GenBank/DDBJ whole genome shotgun (WGS) entry which is preliminary data.</text>
</comment>
<gene>
    <name evidence="1" type="ORF">LCGC14_0484730</name>
</gene>